<feature type="region of interest" description="Disordered" evidence="1">
    <location>
        <begin position="1"/>
        <end position="20"/>
    </location>
</feature>
<name>A0A9P4HKK8_9PLEO</name>
<evidence type="ECO:0000256" key="1">
    <source>
        <dbReference type="SAM" id="MobiDB-lite"/>
    </source>
</evidence>
<reference evidence="2" key="1">
    <citation type="journal article" date="2020" name="Stud. Mycol.">
        <title>101 Dothideomycetes genomes: a test case for predicting lifestyles and emergence of pathogens.</title>
        <authorList>
            <person name="Haridas S."/>
            <person name="Albert R."/>
            <person name="Binder M."/>
            <person name="Bloem J."/>
            <person name="Labutti K."/>
            <person name="Salamov A."/>
            <person name="Andreopoulos B."/>
            <person name="Baker S."/>
            <person name="Barry K."/>
            <person name="Bills G."/>
            <person name="Bluhm B."/>
            <person name="Cannon C."/>
            <person name="Castanera R."/>
            <person name="Culley D."/>
            <person name="Daum C."/>
            <person name="Ezra D."/>
            <person name="Gonzalez J."/>
            <person name="Henrissat B."/>
            <person name="Kuo A."/>
            <person name="Liang C."/>
            <person name="Lipzen A."/>
            <person name="Lutzoni F."/>
            <person name="Magnuson J."/>
            <person name="Mondo S."/>
            <person name="Nolan M."/>
            <person name="Ohm R."/>
            <person name="Pangilinan J."/>
            <person name="Park H.-J."/>
            <person name="Ramirez L."/>
            <person name="Alfaro M."/>
            <person name="Sun H."/>
            <person name="Tritt A."/>
            <person name="Yoshinaga Y."/>
            <person name="Zwiers L.-H."/>
            <person name="Turgeon B."/>
            <person name="Goodwin S."/>
            <person name="Spatafora J."/>
            <person name="Crous P."/>
            <person name="Grigoriev I."/>
        </authorList>
    </citation>
    <scope>NUCLEOTIDE SEQUENCE</scope>
    <source>
        <strain evidence="2">CBS 110217</strain>
    </source>
</reference>
<comment type="caution">
    <text evidence="2">The sequence shown here is derived from an EMBL/GenBank/DDBJ whole genome shotgun (WGS) entry which is preliminary data.</text>
</comment>
<keyword evidence="3" id="KW-1185">Reference proteome</keyword>
<dbReference type="EMBL" id="ML978159">
    <property type="protein sequence ID" value="KAF2034897.1"/>
    <property type="molecule type" value="Genomic_DNA"/>
</dbReference>
<evidence type="ECO:0000313" key="3">
    <source>
        <dbReference type="Proteomes" id="UP000799777"/>
    </source>
</evidence>
<dbReference type="AlphaFoldDB" id="A0A9P4HKK8"/>
<dbReference type="Proteomes" id="UP000799777">
    <property type="component" value="Unassembled WGS sequence"/>
</dbReference>
<gene>
    <name evidence="2" type="ORF">EK21DRAFT_85013</name>
</gene>
<evidence type="ECO:0000313" key="2">
    <source>
        <dbReference type="EMBL" id="KAF2034897.1"/>
    </source>
</evidence>
<dbReference type="PANTHER" id="PTHR24148:SF73">
    <property type="entry name" value="HET DOMAIN PROTEIN (AFU_ORTHOLOGUE AFUA_8G01020)"/>
    <property type="match status" value="1"/>
</dbReference>
<protein>
    <recommendedName>
        <fullName evidence="4">Heterokaryon incompatibility domain-containing protein</fullName>
    </recommendedName>
</protein>
<dbReference type="PANTHER" id="PTHR24148">
    <property type="entry name" value="ANKYRIN REPEAT DOMAIN-CONTAINING PROTEIN 39 HOMOLOG-RELATED"/>
    <property type="match status" value="1"/>
</dbReference>
<dbReference type="OrthoDB" id="194358at2759"/>
<dbReference type="InterPro" id="IPR052895">
    <property type="entry name" value="HetReg/Transcr_Mod"/>
</dbReference>
<feature type="compositionally biased region" description="Basic and acidic residues" evidence="1">
    <location>
        <begin position="9"/>
        <end position="20"/>
    </location>
</feature>
<evidence type="ECO:0008006" key="4">
    <source>
        <dbReference type="Google" id="ProtNLM"/>
    </source>
</evidence>
<organism evidence="2 3">
    <name type="scientific">Setomelanomma holmii</name>
    <dbReference type="NCBI Taxonomy" id="210430"/>
    <lineage>
        <taxon>Eukaryota</taxon>
        <taxon>Fungi</taxon>
        <taxon>Dikarya</taxon>
        <taxon>Ascomycota</taxon>
        <taxon>Pezizomycotina</taxon>
        <taxon>Dothideomycetes</taxon>
        <taxon>Pleosporomycetidae</taxon>
        <taxon>Pleosporales</taxon>
        <taxon>Pleosporineae</taxon>
        <taxon>Phaeosphaeriaceae</taxon>
        <taxon>Setomelanomma</taxon>
    </lineage>
</organism>
<sequence>MVSLLNQSRSDHRLPLNKEPHTTTPCISYAPVQDLYQIGLGHVSRSGINLSVKGHRCSTDTSHVIARSSHASSNQQHIMAKLAHFITLNHDQPSIRLLRVLPEMPAGILQCKLEHATIDSSYVCFGYVWGTSDAEHEIHINGRDFYIRSNLKSFLLVAQRKYPLTPF</sequence>
<accession>A0A9P4HKK8</accession>
<proteinExistence type="predicted"/>